<dbReference type="RefSeq" id="WP_203935010.1">
    <property type="nucleotide sequence ID" value="NZ_BOPH01000152.1"/>
</dbReference>
<keyword evidence="2" id="KW-1185">Reference proteome</keyword>
<comment type="caution">
    <text evidence="1">The sequence shown here is derived from an EMBL/GenBank/DDBJ whole genome shotgun (WGS) entry which is preliminary data.</text>
</comment>
<evidence type="ECO:0000313" key="2">
    <source>
        <dbReference type="Proteomes" id="UP000635606"/>
    </source>
</evidence>
<dbReference type="AlphaFoldDB" id="A0A8J4A7D0"/>
<dbReference type="SUPFAM" id="SSF53335">
    <property type="entry name" value="S-adenosyl-L-methionine-dependent methyltransferases"/>
    <property type="match status" value="1"/>
</dbReference>
<proteinExistence type="predicted"/>
<evidence type="ECO:0008006" key="3">
    <source>
        <dbReference type="Google" id="ProtNLM"/>
    </source>
</evidence>
<organism evidence="1 2">
    <name type="scientific">Virgisporangium ochraceum</name>
    <dbReference type="NCBI Taxonomy" id="65505"/>
    <lineage>
        <taxon>Bacteria</taxon>
        <taxon>Bacillati</taxon>
        <taxon>Actinomycetota</taxon>
        <taxon>Actinomycetes</taxon>
        <taxon>Micromonosporales</taxon>
        <taxon>Micromonosporaceae</taxon>
        <taxon>Virgisporangium</taxon>
    </lineage>
</organism>
<evidence type="ECO:0000313" key="1">
    <source>
        <dbReference type="EMBL" id="GIJ75240.1"/>
    </source>
</evidence>
<protein>
    <recommendedName>
        <fullName evidence="3">SAM-dependent methyltransferase</fullName>
    </recommendedName>
</protein>
<accession>A0A8J4A7D0</accession>
<dbReference type="Gene3D" id="3.40.50.150">
    <property type="entry name" value="Vaccinia Virus protein VP39"/>
    <property type="match status" value="1"/>
</dbReference>
<dbReference type="InterPro" id="IPR029063">
    <property type="entry name" value="SAM-dependent_MTases_sf"/>
</dbReference>
<dbReference type="EMBL" id="BOPH01000152">
    <property type="protein sequence ID" value="GIJ75240.1"/>
    <property type="molecule type" value="Genomic_DNA"/>
</dbReference>
<gene>
    <name evidence="1" type="ORF">Voc01_101570</name>
</gene>
<dbReference type="Pfam" id="PF04672">
    <property type="entry name" value="Methyltransf_19"/>
    <property type="match status" value="1"/>
</dbReference>
<name>A0A8J4A7D0_9ACTN</name>
<dbReference type="Proteomes" id="UP000635606">
    <property type="component" value="Unassembled WGS sequence"/>
</dbReference>
<reference evidence="1" key="1">
    <citation type="submission" date="2021-01" db="EMBL/GenBank/DDBJ databases">
        <title>Whole genome shotgun sequence of Virgisporangium ochraceum NBRC 16418.</title>
        <authorList>
            <person name="Komaki H."/>
            <person name="Tamura T."/>
        </authorList>
    </citation>
    <scope>NUCLEOTIDE SEQUENCE</scope>
    <source>
        <strain evidence="1">NBRC 16418</strain>
    </source>
</reference>
<sequence>MSEDVAARRGIDITKPNVARVYDYFIGGKDHFAVDRMAAEQALTIIPDAREAGRACRSFLRRAVHHMAADAGVRQFLDIGSGLPTDTNVHQVAQDVDPACRVVYVDNDPMVLVHGRALLANSPNTTVIEADLRSPEAILEHPVVRDRLNFAEPIGLLLLSVLHHLHDDADPGGIAATLRAALPSGSYLAIIHFWDPGEEHPLISEKVHEAERVFNETLGTGRWRSRSELEAYFGDFEMLEPGLVPVEEWRPDTEPPVEKYVSYYTMLGGVARKP</sequence>
<dbReference type="InterPro" id="IPR006764">
    <property type="entry name" value="SAM_dep_MeTrfase_SAV2177_type"/>
</dbReference>
<dbReference type="PIRSF" id="PIRSF017393">
    <property type="entry name" value="MTase_SAV2177"/>
    <property type="match status" value="1"/>
</dbReference>